<evidence type="ECO:0000259" key="11">
    <source>
        <dbReference type="Pfam" id="PF20719"/>
    </source>
</evidence>
<dbReference type="AlphaFoldDB" id="A0AAD5RJD2"/>
<evidence type="ECO:0000313" key="12">
    <source>
        <dbReference type="EMBL" id="KAJ2894902.1"/>
    </source>
</evidence>
<dbReference type="Proteomes" id="UP001201980">
    <property type="component" value="Unassembled WGS sequence"/>
</dbReference>
<keyword evidence="7 9" id="KW-0539">Nucleus</keyword>
<feature type="domain" description="Mediator complex subunit 16 C-terminal" evidence="11">
    <location>
        <begin position="845"/>
        <end position="960"/>
    </location>
</feature>
<dbReference type="InterPro" id="IPR048339">
    <property type="entry name" value="Mediator_Med16_C"/>
</dbReference>
<dbReference type="InterPro" id="IPR021665">
    <property type="entry name" value="Mediator_Med16_N"/>
</dbReference>
<evidence type="ECO:0000256" key="3">
    <source>
        <dbReference type="ARBA" id="ARBA00019614"/>
    </source>
</evidence>
<name>A0AAD5RJD2_9PEZI</name>
<gene>
    <name evidence="9" type="primary">MED16</name>
    <name evidence="12" type="ORF">MKZ38_007099</name>
</gene>
<evidence type="ECO:0000313" key="13">
    <source>
        <dbReference type="Proteomes" id="UP001201980"/>
    </source>
</evidence>
<dbReference type="GO" id="GO:0045893">
    <property type="term" value="P:positive regulation of DNA-templated transcription"/>
    <property type="evidence" value="ECO:0007669"/>
    <property type="project" value="TreeGrafter"/>
</dbReference>
<evidence type="ECO:0000256" key="8">
    <source>
        <dbReference type="ARBA" id="ARBA00032015"/>
    </source>
</evidence>
<evidence type="ECO:0000256" key="9">
    <source>
        <dbReference type="RuleBase" id="RU364149"/>
    </source>
</evidence>
<dbReference type="EMBL" id="JAKWBI020000447">
    <property type="protein sequence ID" value="KAJ2894902.1"/>
    <property type="molecule type" value="Genomic_DNA"/>
</dbReference>
<evidence type="ECO:0000256" key="7">
    <source>
        <dbReference type="ARBA" id="ARBA00023242"/>
    </source>
</evidence>
<dbReference type="Pfam" id="PF20719">
    <property type="entry name" value="Med16_C"/>
    <property type="match status" value="1"/>
</dbReference>
<comment type="subunit">
    <text evidence="9">Component of the Mediator complex.</text>
</comment>
<dbReference type="SUPFAM" id="SSF82171">
    <property type="entry name" value="DPP6 N-terminal domain-like"/>
    <property type="match status" value="1"/>
</dbReference>
<comment type="subcellular location">
    <subcellularLocation>
        <location evidence="1 9">Nucleus</location>
    </subcellularLocation>
</comment>
<accession>A0AAD5RJD2</accession>
<sequence length="970" mass="108061">MPLLLDVAVNGPMEVDMDDLFGDGVELPPSKPLVQRVDEMRNSGCCRGIAWSPGGTLATVSQDGRSVELRFLRSHPDTGDWGLSEPTVYSPWDHLPQGSSLVHLSWSPAASPELAIVDSFGRILIAVFNSAANRPMLLRKWESDPLDDMHSVVGSYALMTPMPNKQKLAFTYGPAQRKGSNITYPVTYVPHMGPNHVFPAKSAFVFVTTNGTLKVLWSQLNNRYEEKTLELESISSGDDSITHASICSDRGTLLVALATASKQLRVVRVNVTWSTSAQQDKQHPPQIQLRLEEKHIAVTSWLQTGSEGSPLGPSMAQISHIEIIPSACENMQLNKWAHPLVFVSRTYAPPIGGSYTQDKLTMIDRWEVSIEQPHILHSAFSQVASKRGGAGPPTPTTSRLRKLESTVFDSKILLDVSLTQHGNVTILVFSDGSVQYRESATFNELYQEPTSDGLSSLNEIGFTFPEETPCLQAAFSPTRLSFAQICEDGKVKWNLLQYPGGDIGSSMNDTMYASVIAVLATCISNSSLLNHSFDDVLAVARKYTDTERFYQDFSMEVIKCLRVTVDYAEESHHDKLLSNNHVVICCGVMAHLDFHGYFKPRSFTNKLATITLHTKNIILSITMASNAYTQHNTAQRGVTPLDDPYIVDVLTGCGEWIRDLISWIIDGLYCLLDDLQFMSLLQQEKTMQEMVKYLISRADVSLHLCLCSMTRVLLAAACRRLEHLQTVSTRAMTHFERPSSKGETRASISLRQAYKRMHLALSESLVKWADFEKLLGTLGSEIQTAYKTELATIHKTGQAQSSDDTIKKARTQCELLLLLGLGPPSYFQPIIDKFFKTHLQQFRLGTKPSALFFADYSLVEMANDDEPSLWERKQMGVFVDTFKRNKITHPVAAMKHRRRMKVAAGGGGAEAAAQLQNQQDQMPWRRCTRCACVMVDVQVNRQNIQYMLSQLKKCACGGTWGILPKESVVF</sequence>
<feature type="domain" description="Mediator complex subunit Med16 N-terminal" evidence="10">
    <location>
        <begin position="172"/>
        <end position="466"/>
    </location>
</feature>
<dbReference type="Pfam" id="PF11635">
    <property type="entry name" value="Med16_N"/>
    <property type="match status" value="1"/>
</dbReference>
<reference evidence="12" key="1">
    <citation type="submission" date="2022-07" db="EMBL/GenBank/DDBJ databases">
        <title>Draft genome sequence of Zalerion maritima ATCC 34329, a (micro)plastics degrading marine fungus.</title>
        <authorList>
            <person name="Paco A."/>
            <person name="Goncalves M.F.M."/>
            <person name="Rocha-Santos T.A.P."/>
            <person name="Alves A."/>
        </authorList>
    </citation>
    <scope>NUCLEOTIDE SEQUENCE</scope>
    <source>
        <strain evidence="12">ATCC 34329</strain>
    </source>
</reference>
<organism evidence="12 13">
    <name type="scientific">Zalerion maritima</name>
    <dbReference type="NCBI Taxonomy" id="339359"/>
    <lineage>
        <taxon>Eukaryota</taxon>
        <taxon>Fungi</taxon>
        <taxon>Dikarya</taxon>
        <taxon>Ascomycota</taxon>
        <taxon>Pezizomycotina</taxon>
        <taxon>Sordariomycetes</taxon>
        <taxon>Lulworthiomycetidae</taxon>
        <taxon>Lulworthiales</taxon>
        <taxon>Lulworthiaceae</taxon>
        <taxon>Zalerion</taxon>
    </lineage>
</organism>
<evidence type="ECO:0000256" key="1">
    <source>
        <dbReference type="ARBA" id="ARBA00004123"/>
    </source>
</evidence>
<proteinExistence type="inferred from homology"/>
<comment type="caution">
    <text evidence="12">The sequence shown here is derived from an EMBL/GenBank/DDBJ whole genome shotgun (WGS) entry which is preliminary data.</text>
</comment>
<dbReference type="GO" id="GO:0016592">
    <property type="term" value="C:mediator complex"/>
    <property type="evidence" value="ECO:0007669"/>
    <property type="project" value="InterPro"/>
</dbReference>
<dbReference type="InterPro" id="IPR048338">
    <property type="entry name" value="Mediator_Med16"/>
</dbReference>
<evidence type="ECO:0000259" key="10">
    <source>
        <dbReference type="Pfam" id="PF11635"/>
    </source>
</evidence>
<keyword evidence="13" id="KW-1185">Reference proteome</keyword>
<keyword evidence="6 9" id="KW-0804">Transcription</keyword>
<protein>
    <recommendedName>
        <fullName evidence="3 9">Mediator of RNA polymerase II transcription subunit 16</fullName>
    </recommendedName>
    <alternativeName>
        <fullName evidence="8 9">Mediator complex subunit 16</fullName>
    </alternativeName>
</protein>
<evidence type="ECO:0000256" key="2">
    <source>
        <dbReference type="ARBA" id="ARBA00006543"/>
    </source>
</evidence>
<keyword evidence="5 9" id="KW-0010">Activator</keyword>
<keyword evidence="4 9" id="KW-0805">Transcription regulation</keyword>
<comment type="similarity">
    <text evidence="2 9">Belongs to the Mediator complex subunit 16 family.</text>
</comment>
<comment type="function">
    <text evidence="9">Component of the Mediator complex, a coactivator involved in the regulated transcription of nearly all RNA polymerase II-dependent genes. Mediator functions as a bridge to convey information from gene-specific regulatory proteins to the basal RNA polymerase II transcription machinery. Mediator is recruited to promoters by direct interactions with regulatory proteins and serves as a scaffold for the assembly of a functional preinitiation complex with RNA polymerase II and the general transcription factors.</text>
</comment>
<evidence type="ECO:0000256" key="6">
    <source>
        <dbReference type="ARBA" id="ARBA00023163"/>
    </source>
</evidence>
<evidence type="ECO:0000256" key="4">
    <source>
        <dbReference type="ARBA" id="ARBA00023015"/>
    </source>
</evidence>
<dbReference type="PANTHER" id="PTHR13224:SF6">
    <property type="entry name" value="MEDIATOR OF RNA POLYMERASE II TRANSCRIPTION SUBUNIT 16"/>
    <property type="match status" value="1"/>
</dbReference>
<evidence type="ECO:0000256" key="5">
    <source>
        <dbReference type="ARBA" id="ARBA00023159"/>
    </source>
</evidence>
<dbReference type="PANTHER" id="PTHR13224">
    <property type="entry name" value="THYROID HORMONE RECEPTOR-ASSOCIATED PROTEIN-RELATED"/>
    <property type="match status" value="1"/>
</dbReference>